<dbReference type="SUPFAM" id="SSF51182">
    <property type="entry name" value="RmlC-like cupins"/>
    <property type="match status" value="1"/>
</dbReference>
<evidence type="ECO:0000313" key="2">
    <source>
        <dbReference type="EMBL" id="SDY91572.1"/>
    </source>
</evidence>
<dbReference type="Gene3D" id="2.60.120.10">
    <property type="entry name" value="Jelly Rolls"/>
    <property type="match status" value="1"/>
</dbReference>
<keyword evidence="3" id="KW-1185">Reference proteome</keyword>
<dbReference type="Proteomes" id="UP000199515">
    <property type="component" value="Unassembled WGS sequence"/>
</dbReference>
<reference evidence="2 3" key="1">
    <citation type="submission" date="2016-10" db="EMBL/GenBank/DDBJ databases">
        <authorList>
            <person name="de Groot N.N."/>
        </authorList>
    </citation>
    <scope>NUCLEOTIDE SEQUENCE [LARGE SCALE GENOMIC DNA]</scope>
    <source>
        <strain evidence="2 3">CPCC 202699</strain>
    </source>
</reference>
<organism evidence="2 3">
    <name type="scientific">Amycolatopsis xylanica</name>
    <dbReference type="NCBI Taxonomy" id="589385"/>
    <lineage>
        <taxon>Bacteria</taxon>
        <taxon>Bacillati</taxon>
        <taxon>Actinomycetota</taxon>
        <taxon>Actinomycetes</taxon>
        <taxon>Pseudonocardiales</taxon>
        <taxon>Pseudonocardiaceae</taxon>
        <taxon>Amycolatopsis</taxon>
    </lineage>
</organism>
<dbReference type="InterPro" id="IPR014710">
    <property type="entry name" value="RmlC-like_jellyroll"/>
</dbReference>
<feature type="domain" description="ChrR-like cupin" evidence="1">
    <location>
        <begin position="20"/>
        <end position="115"/>
    </location>
</feature>
<proteinExistence type="predicted"/>
<dbReference type="AlphaFoldDB" id="A0A1H3NRP8"/>
<dbReference type="InterPro" id="IPR011051">
    <property type="entry name" value="RmlC_Cupin_sf"/>
</dbReference>
<evidence type="ECO:0000259" key="1">
    <source>
        <dbReference type="Pfam" id="PF12973"/>
    </source>
</evidence>
<evidence type="ECO:0000313" key="3">
    <source>
        <dbReference type="Proteomes" id="UP000199515"/>
    </source>
</evidence>
<accession>A0A1H3NRP8</accession>
<dbReference type="Pfam" id="PF12973">
    <property type="entry name" value="Cupin_7"/>
    <property type="match status" value="1"/>
</dbReference>
<name>A0A1H3NRP8_9PSEU</name>
<protein>
    <submittedName>
        <fullName evidence="2">ChrR Cupin-like domain-containing protein</fullName>
    </submittedName>
</protein>
<dbReference type="EMBL" id="FNON01000007">
    <property type="protein sequence ID" value="SDY91572.1"/>
    <property type="molecule type" value="Genomic_DNA"/>
</dbReference>
<dbReference type="InterPro" id="IPR025979">
    <property type="entry name" value="ChrR-like_cupin_dom"/>
</dbReference>
<dbReference type="RefSeq" id="WP_091295012.1">
    <property type="nucleotide sequence ID" value="NZ_FNON01000007.1"/>
</dbReference>
<sequence>MHNVTIYRDVFGKGLHDGSINWTTYNQAGRSGVDVEWLYTGEQTGETKAEAYIGRFAPGSHGDLHEHLGFELLLVLEGELHNSNGDVYPPGTLILEDPTSIHQVSSPNGCVALVVREKGTRPLTAAEKEELFAAFA</sequence>
<dbReference type="STRING" id="589385.SAMN05421504_107431"/>
<gene>
    <name evidence="2" type="ORF">SAMN05421504_107431</name>
</gene>
<dbReference type="OrthoDB" id="3691422at2"/>